<dbReference type="EMBL" id="AC104706">
    <property type="protein sequence ID" value="AAV32124.1"/>
    <property type="molecule type" value="Genomic_DNA"/>
</dbReference>
<sequence>MRDDVLAAAAASRRRAAPATAAGRRRYGGGGQPVSDLAASTLDPEGEGQREWSWRRRGGGVGRLLGEAGSRQVEEAVNPAYAESGRLHARREEAGHKELGEASGVGGGRQKVLVEVAGGEAEKEDGRRGAAGAVSLRHGFRQVWLKGLMPSANKPLTGKGEIGASAETVQTMWYDDVELAKLVELPQLSPSALVRIAIFDWACRTSGFEPNAELFGAIFFATVNSKTAGSELAKALRCRRRAIAPNRRPKIAVDGTMEARFVLLRKKASRAEASAAEESRRFSREMAKTTESARTACQTLRLALTDMGAKTQQAGGSVSDCATAYGDCCARVSAAFTMGLLQQFGCEHIAEFPKYTKGDWEISAQDISPALRAWRKQFWQKDGSSAAKARLLEQLAKAEAADLCLEEGATAGGGGGDAQNHQEV</sequence>
<reference evidence="4" key="4">
    <citation type="journal article" date="2008" name="Nucleic Acids Res.">
        <title>The rice annotation project database (RAP-DB): 2008 update.</title>
        <authorList>
            <consortium name="The rice annotation project (RAP)"/>
        </authorList>
    </citation>
    <scope>GENOME REANNOTATION</scope>
    <source>
        <strain evidence="4">cv. Nipponbare</strain>
    </source>
</reference>
<reference evidence="2" key="1">
    <citation type="submission" date="2004-10" db="EMBL/GenBank/DDBJ databases">
        <title>Oryza sativa BAC OJ1116_F05 genomic sequence.</title>
        <authorList>
            <person name="Chow T.-Y."/>
            <person name="Hsing Y.-I.C."/>
            <person name="Chen C.-S."/>
            <person name="Chen H.-H."/>
            <person name="Liu S.-M."/>
            <person name="Chao Y.-T."/>
            <person name="Chang S.-J."/>
            <person name="Chen H.-C."/>
            <person name="Chen S.-K."/>
            <person name="Chen T.-R."/>
            <person name="Chen Y.-L."/>
            <person name="Cheng C.-H."/>
            <person name="Chung C.-I."/>
            <person name="Han S.-Y."/>
            <person name="Hsiao S.-H."/>
            <person name="Hsiung J.-N."/>
            <person name="Hsu C.-H."/>
            <person name="Huang J.-J."/>
            <person name="Kau P.-I."/>
            <person name="Lee M.-C."/>
            <person name="Leu H.-L."/>
            <person name="Li Y.-F."/>
            <person name="Lin S.-J."/>
            <person name="Lin Y.-C."/>
            <person name="Wu S.-W."/>
            <person name="Yu C.-Y."/>
            <person name="Yu S.-W."/>
            <person name="Wu H.-P."/>
            <person name="Shaw J.-F."/>
            <person name="Yu Y."/>
            <person name="Rambo T."/>
            <person name="Currie J."/>
            <person name="Collura K."/>
            <person name="Soderlund C."/>
            <person name="Wing R."/>
        </authorList>
    </citation>
    <scope>NUCLEOTIDE SEQUENCE</scope>
</reference>
<evidence type="ECO:0000313" key="2">
    <source>
        <dbReference type="EMBL" id="AAV32124.1"/>
    </source>
</evidence>
<protein>
    <submittedName>
        <fullName evidence="3">Uncharacterized protein</fullName>
    </submittedName>
</protein>
<evidence type="ECO:0000256" key="1">
    <source>
        <dbReference type="SAM" id="MobiDB-lite"/>
    </source>
</evidence>
<evidence type="ECO:0000313" key="3">
    <source>
        <dbReference type="EMBL" id="AAV32192.1"/>
    </source>
</evidence>
<gene>
    <name evidence="2" type="ORF">OJ1116_F05.12</name>
    <name evidence="3" type="ORF">OSJNBa0053E01.17</name>
</gene>
<name>Q5WMN8_ORYSJ</name>
<reference evidence="4" key="3">
    <citation type="journal article" date="2005" name="Nature">
        <title>The map-based sequence of the rice genome.</title>
        <authorList>
            <consortium name="International rice genome sequencing project (IRGSP)"/>
            <person name="Matsumoto T."/>
            <person name="Wu J."/>
            <person name="Kanamori H."/>
            <person name="Katayose Y."/>
            <person name="Fujisawa M."/>
            <person name="Namiki N."/>
            <person name="Mizuno H."/>
            <person name="Yamamoto K."/>
            <person name="Antonio B.A."/>
            <person name="Baba T."/>
            <person name="Sakata K."/>
            <person name="Nagamura Y."/>
            <person name="Aoki H."/>
            <person name="Arikawa K."/>
            <person name="Arita K."/>
            <person name="Bito T."/>
            <person name="Chiden Y."/>
            <person name="Fujitsuka N."/>
            <person name="Fukunaka R."/>
            <person name="Hamada M."/>
            <person name="Harada C."/>
            <person name="Hayashi A."/>
            <person name="Hijishita S."/>
            <person name="Honda M."/>
            <person name="Hosokawa S."/>
            <person name="Ichikawa Y."/>
            <person name="Idonuma A."/>
            <person name="Iijima M."/>
            <person name="Ikeda M."/>
            <person name="Ikeno M."/>
            <person name="Ito K."/>
            <person name="Ito S."/>
            <person name="Ito T."/>
            <person name="Ito Y."/>
            <person name="Ito Y."/>
            <person name="Iwabuchi A."/>
            <person name="Kamiya K."/>
            <person name="Karasawa W."/>
            <person name="Kurita K."/>
            <person name="Katagiri S."/>
            <person name="Kikuta A."/>
            <person name="Kobayashi H."/>
            <person name="Kobayashi N."/>
            <person name="Machita K."/>
            <person name="Maehara T."/>
            <person name="Masukawa M."/>
            <person name="Mizubayashi T."/>
            <person name="Mukai Y."/>
            <person name="Nagasaki H."/>
            <person name="Nagata Y."/>
            <person name="Naito S."/>
            <person name="Nakashima M."/>
            <person name="Nakama Y."/>
            <person name="Nakamichi Y."/>
            <person name="Nakamura M."/>
            <person name="Meguro A."/>
            <person name="Negishi M."/>
            <person name="Ohta I."/>
            <person name="Ohta T."/>
            <person name="Okamoto M."/>
            <person name="Ono N."/>
            <person name="Saji S."/>
            <person name="Sakaguchi M."/>
            <person name="Sakai K."/>
            <person name="Shibata M."/>
            <person name="Shimokawa T."/>
            <person name="Song J."/>
            <person name="Takazaki Y."/>
            <person name="Terasawa K."/>
            <person name="Tsugane M."/>
            <person name="Tsuji K."/>
            <person name="Ueda S."/>
            <person name="Waki K."/>
            <person name="Yamagata H."/>
            <person name="Yamamoto M."/>
            <person name="Yamamoto S."/>
            <person name="Yamane H."/>
            <person name="Yoshiki S."/>
            <person name="Yoshihara R."/>
            <person name="Yukawa K."/>
            <person name="Zhong H."/>
            <person name="Yano M."/>
            <person name="Yuan Q."/>
            <person name="Ouyang S."/>
            <person name="Liu J."/>
            <person name="Jones K.M."/>
            <person name="Gansberger K."/>
            <person name="Moffat K."/>
            <person name="Hill J."/>
            <person name="Bera J."/>
            <person name="Fadrosh D."/>
            <person name="Jin S."/>
            <person name="Johri S."/>
            <person name="Kim M."/>
            <person name="Overton L."/>
            <person name="Reardon M."/>
            <person name="Tsitrin T."/>
            <person name="Vuong H."/>
            <person name="Weaver B."/>
            <person name="Ciecko A."/>
            <person name="Tallon L."/>
            <person name="Jackson J."/>
            <person name="Pai G."/>
            <person name="Aken S.V."/>
            <person name="Utterback T."/>
            <person name="Reidmuller S."/>
            <person name="Feldblyum T."/>
            <person name="Hsiao J."/>
            <person name="Zismann V."/>
            <person name="Iobst S."/>
            <person name="de Vazeille A.R."/>
            <person name="Buell C.R."/>
            <person name="Ying K."/>
            <person name="Li Y."/>
            <person name="Lu T."/>
            <person name="Huang Y."/>
            <person name="Zhao Q."/>
            <person name="Feng Q."/>
            <person name="Zhang L."/>
            <person name="Zhu J."/>
            <person name="Weng Q."/>
            <person name="Mu J."/>
            <person name="Lu Y."/>
            <person name="Fan D."/>
            <person name="Liu Y."/>
            <person name="Guan J."/>
            <person name="Zhang Y."/>
            <person name="Yu S."/>
            <person name="Liu X."/>
            <person name="Zhang Y."/>
            <person name="Hong G."/>
            <person name="Han B."/>
            <person name="Choisne N."/>
            <person name="Demange N."/>
            <person name="Orjeda G."/>
            <person name="Samain S."/>
            <person name="Cattolico L."/>
            <person name="Pelletier E."/>
            <person name="Couloux A."/>
            <person name="Segurens B."/>
            <person name="Wincker P."/>
            <person name="D'Hont A."/>
            <person name="Scarpelli C."/>
            <person name="Weissenbach J."/>
            <person name="Salanoubat M."/>
            <person name="Quetier F."/>
            <person name="Yu Y."/>
            <person name="Kim H.R."/>
            <person name="Rambo T."/>
            <person name="Currie J."/>
            <person name="Collura K."/>
            <person name="Luo M."/>
            <person name="Yang T."/>
            <person name="Ammiraju J.S.S."/>
            <person name="Engler F."/>
            <person name="Soderlund C."/>
            <person name="Wing R.A."/>
            <person name="Palmer L.E."/>
            <person name="de la Bastide M."/>
            <person name="Spiegel L."/>
            <person name="Nascimento L."/>
            <person name="Zutavern T."/>
            <person name="O'Shaughnessy A."/>
            <person name="Dike S."/>
            <person name="Dedhia N."/>
            <person name="Preston R."/>
            <person name="Balija V."/>
            <person name="McCombie W.R."/>
            <person name="Chow T."/>
            <person name="Chen H."/>
            <person name="Chung M."/>
            <person name="Chen C."/>
            <person name="Shaw J."/>
            <person name="Wu H."/>
            <person name="Hsiao K."/>
            <person name="Chao Y."/>
            <person name="Chu M."/>
            <person name="Cheng C."/>
            <person name="Hour A."/>
            <person name="Lee P."/>
            <person name="Lin S."/>
            <person name="Lin Y."/>
            <person name="Liou J."/>
            <person name="Liu S."/>
            <person name="Hsing Y."/>
            <person name="Raghuvanshi S."/>
            <person name="Mohanty A."/>
            <person name="Bharti A.K."/>
            <person name="Gaur A."/>
            <person name="Gupta V."/>
            <person name="Kumar D."/>
            <person name="Ravi V."/>
            <person name="Vij S."/>
            <person name="Kapur A."/>
            <person name="Khurana P."/>
            <person name="Khurana P."/>
            <person name="Khurana J.P."/>
            <person name="Tyagi A.K."/>
            <person name="Gaikwad K."/>
            <person name="Singh A."/>
            <person name="Dalal V."/>
            <person name="Srivastava S."/>
            <person name="Dixit A."/>
            <person name="Pal A.K."/>
            <person name="Ghazi I.A."/>
            <person name="Yadav M."/>
            <person name="Pandit A."/>
            <person name="Bhargava A."/>
            <person name="Sureshbabu K."/>
            <person name="Batra K."/>
            <person name="Sharma T.R."/>
            <person name="Mohapatra T."/>
            <person name="Singh N.K."/>
            <person name="Messing J."/>
            <person name="Nelson A.B."/>
            <person name="Fuks G."/>
            <person name="Kavchok S."/>
            <person name="Keizer G."/>
            <person name="Linton E."/>
            <person name="Llaca V."/>
            <person name="Song R."/>
            <person name="Tanyolac B."/>
            <person name="Young S."/>
            <person name="Ho-Il K."/>
            <person name="Hahn J.H."/>
            <person name="Sangsakoo G."/>
            <person name="Vanavichit A."/>
            <person name="de Mattos Luiz.A.T."/>
            <person name="Zimmer P.D."/>
            <person name="Malone G."/>
            <person name="Dellagostin O."/>
            <person name="de Oliveira A.C."/>
            <person name="Bevan M."/>
            <person name="Bancroft I."/>
            <person name="Minx P."/>
            <person name="Cordum H."/>
            <person name="Wilson R."/>
            <person name="Cheng Z."/>
            <person name="Jin W."/>
            <person name="Jiang J."/>
            <person name="Leong S.A."/>
            <person name="Iwama H."/>
            <person name="Gojobori T."/>
            <person name="Itoh T."/>
            <person name="Niimura Y."/>
            <person name="Fujii Y."/>
            <person name="Habara T."/>
            <person name="Sakai H."/>
            <person name="Sato Y."/>
            <person name="Wilson G."/>
            <person name="Kumar K."/>
            <person name="McCouch S."/>
            <person name="Juretic N."/>
            <person name="Hoen D."/>
            <person name="Wright S."/>
            <person name="Bruskiewich R."/>
            <person name="Bureau T."/>
            <person name="Miyao A."/>
            <person name="Hirochika H."/>
            <person name="Nishikawa T."/>
            <person name="Kadowaki K."/>
            <person name="Sugiura M."/>
            <person name="Burr B."/>
            <person name="Sasaki T."/>
        </authorList>
    </citation>
    <scope>NUCLEOTIDE SEQUENCE [LARGE SCALE GENOMIC DNA]</scope>
    <source>
        <strain evidence="4">cv. Nipponbare</strain>
    </source>
</reference>
<feature type="region of interest" description="Disordered" evidence="1">
    <location>
        <begin position="1"/>
        <end position="52"/>
    </location>
</feature>
<dbReference type="AlphaFoldDB" id="Q5WMN8"/>
<dbReference type="Proteomes" id="UP000000763">
    <property type="component" value="Chromosome 5"/>
</dbReference>
<evidence type="ECO:0000313" key="4">
    <source>
        <dbReference type="Proteomes" id="UP000000763"/>
    </source>
</evidence>
<accession>Q5WMN8</accession>
<proteinExistence type="predicted"/>
<organism evidence="3 4">
    <name type="scientific">Oryza sativa subsp. japonica</name>
    <name type="common">Rice</name>
    <dbReference type="NCBI Taxonomy" id="39947"/>
    <lineage>
        <taxon>Eukaryota</taxon>
        <taxon>Viridiplantae</taxon>
        <taxon>Streptophyta</taxon>
        <taxon>Embryophyta</taxon>
        <taxon>Tracheophyta</taxon>
        <taxon>Spermatophyta</taxon>
        <taxon>Magnoliopsida</taxon>
        <taxon>Liliopsida</taxon>
        <taxon>Poales</taxon>
        <taxon>Poaceae</taxon>
        <taxon>BOP clade</taxon>
        <taxon>Oryzoideae</taxon>
        <taxon>Oryzeae</taxon>
        <taxon>Oryzinae</taxon>
        <taxon>Oryza</taxon>
        <taxon>Oryza sativa</taxon>
    </lineage>
</organism>
<dbReference type="EMBL" id="AC134342">
    <property type="protein sequence ID" value="AAV32192.1"/>
    <property type="molecule type" value="Genomic_DNA"/>
</dbReference>
<reference evidence="3" key="2">
    <citation type="submission" date="2004-10" db="EMBL/GenBank/DDBJ databases">
        <title>Oryza sativa BAC OSJNBa0053E01 genomic sequence.</title>
        <authorList>
            <person name="Chow T.-Y."/>
            <person name="Hsing Y.-I.C."/>
            <person name="Chen C.-S."/>
            <person name="Chen H.-H."/>
            <person name="Liu S.-M."/>
            <person name="Chao Y.-T."/>
            <person name="Chang S.-J."/>
            <person name="Chen H.-C."/>
            <person name="Chen S.-K."/>
            <person name="Chen T.-R."/>
            <person name="Chen Y.-L."/>
            <person name="Cheng C.-H."/>
            <person name="Chung C.-I."/>
            <person name="Han S.-Y."/>
            <person name="Hsiao S.-H."/>
            <person name="Hsiung J.-N."/>
            <person name="Hsu C.-H."/>
            <person name="Huang J.-J."/>
            <person name="Kau P.-I."/>
            <person name="Lee M.-C."/>
            <person name="Leu H.-L."/>
            <person name="Li Y.-F."/>
            <person name="Lin S.-J."/>
            <person name="Lin Y.-C."/>
            <person name="Wu S.-W."/>
            <person name="Yu C.-Y."/>
            <person name="Yu S.-W."/>
            <person name="Wu H.-P."/>
            <person name="Shaw J.-F."/>
            <person name="Yu Y."/>
            <person name="Rambo T."/>
            <person name="Currie J."/>
            <person name="Collura K."/>
            <person name="Soderlund C."/>
            <person name="Wing R."/>
        </authorList>
    </citation>
    <scope>NUCLEOTIDE SEQUENCE</scope>
</reference>
<feature type="compositionally biased region" description="Low complexity" evidence="1">
    <location>
        <begin position="7"/>
        <end position="22"/>
    </location>
</feature>